<dbReference type="CDD" id="cd09274">
    <property type="entry name" value="RNase_HI_RT_Ty3"/>
    <property type="match status" value="1"/>
</dbReference>
<keyword evidence="2" id="KW-0548">Nucleotidyltransferase</keyword>
<sequence length="393" mass="45832">TLAVAGLKLNPEKYELFKNSIKCLGHEETAQQQAFETLKTHLITAPILRYPNFERTFYLYTDTSGIELGAVLAQKDENKKEYAIAYASKSLTRPERNYAATELECYAVVWAVEYFHHYLGYKPFIVVTDHAALRWLHNTTLKGRRARWILRLQLYNFTIVHRSGRVHNNADALSRIVTDIPRQENGNRETVSHYQKVADMRNVKENHQGKLLSEETKFAEFEEVEVFRAIAQKYFPEEIDEETKTIPKDLNTEESKWEDYGTDENEIWECELDEELTTSEVERERYLQALLIELAIEAEIEITWFTQNGYQYEPVSHSNLETRGLEFENNNGEWNDIIYSGSNQIWNEIEDNNPLFGSMEASSNFKNSPKPLTNLLTGKSMIACKEWKRTIPF</sequence>
<keyword evidence="9" id="KW-1185">Reference proteome</keyword>
<dbReference type="FunFam" id="3.10.20.370:FF:000001">
    <property type="entry name" value="Retrovirus-related Pol polyprotein from transposon 17.6-like protein"/>
    <property type="match status" value="1"/>
</dbReference>
<keyword evidence="5" id="KW-0378">Hydrolase</keyword>
<dbReference type="SUPFAM" id="SSF56672">
    <property type="entry name" value="DNA/RNA polymerases"/>
    <property type="match status" value="1"/>
</dbReference>
<dbReference type="EMBL" id="CAJVPY010010609">
    <property type="protein sequence ID" value="CAG8720194.1"/>
    <property type="molecule type" value="Genomic_DNA"/>
</dbReference>
<keyword evidence="6" id="KW-0695">RNA-directed DNA polymerase</keyword>
<dbReference type="InterPro" id="IPR041373">
    <property type="entry name" value="RT_RNaseH"/>
</dbReference>
<evidence type="ECO:0000256" key="4">
    <source>
        <dbReference type="ARBA" id="ARBA00022759"/>
    </source>
</evidence>
<dbReference type="Proteomes" id="UP000789405">
    <property type="component" value="Unassembled WGS sequence"/>
</dbReference>
<reference evidence="8" key="1">
    <citation type="submission" date="2021-06" db="EMBL/GenBank/DDBJ databases">
        <authorList>
            <person name="Kallberg Y."/>
            <person name="Tangrot J."/>
            <person name="Rosling A."/>
        </authorList>
    </citation>
    <scope>NUCLEOTIDE SEQUENCE</scope>
    <source>
        <strain evidence="8">MA453B</strain>
    </source>
</reference>
<keyword evidence="3" id="KW-0540">Nuclease</keyword>
<evidence type="ECO:0000256" key="2">
    <source>
        <dbReference type="ARBA" id="ARBA00022695"/>
    </source>
</evidence>
<evidence type="ECO:0000256" key="1">
    <source>
        <dbReference type="ARBA" id="ARBA00022679"/>
    </source>
</evidence>
<dbReference type="Gene3D" id="3.10.20.370">
    <property type="match status" value="1"/>
</dbReference>
<keyword evidence="1" id="KW-0808">Transferase</keyword>
<dbReference type="PANTHER" id="PTHR37984">
    <property type="entry name" value="PROTEIN CBG26694"/>
    <property type="match status" value="1"/>
</dbReference>
<accession>A0A9N9NAU8</accession>
<evidence type="ECO:0000313" key="8">
    <source>
        <dbReference type="EMBL" id="CAG8720194.1"/>
    </source>
</evidence>
<evidence type="ECO:0000256" key="3">
    <source>
        <dbReference type="ARBA" id="ARBA00022722"/>
    </source>
</evidence>
<dbReference type="InterPro" id="IPR043502">
    <property type="entry name" value="DNA/RNA_pol_sf"/>
</dbReference>
<dbReference type="OrthoDB" id="5593162at2759"/>
<organism evidence="8 9">
    <name type="scientific">Dentiscutata erythropus</name>
    <dbReference type="NCBI Taxonomy" id="1348616"/>
    <lineage>
        <taxon>Eukaryota</taxon>
        <taxon>Fungi</taxon>
        <taxon>Fungi incertae sedis</taxon>
        <taxon>Mucoromycota</taxon>
        <taxon>Glomeromycotina</taxon>
        <taxon>Glomeromycetes</taxon>
        <taxon>Diversisporales</taxon>
        <taxon>Gigasporaceae</taxon>
        <taxon>Dentiscutata</taxon>
    </lineage>
</organism>
<dbReference type="GO" id="GO:0016787">
    <property type="term" value="F:hydrolase activity"/>
    <property type="evidence" value="ECO:0007669"/>
    <property type="project" value="UniProtKB-KW"/>
</dbReference>
<evidence type="ECO:0000313" key="9">
    <source>
        <dbReference type="Proteomes" id="UP000789405"/>
    </source>
</evidence>
<protein>
    <submittedName>
        <fullName evidence="8">21995_t:CDS:1</fullName>
    </submittedName>
</protein>
<dbReference type="GO" id="GO:0004519">
    <property type="term" value="F:endonuclease activity"/>
    <property type="evidence" value="ECO:0007669"/>
    <property type="project" value="UniProtKB-KW"/>
</dbReference>
<name>A0A9N9NAU8_9GLOM</name>
<dbReference type="AlphaFoldDB" id="A0A9N9NAU8"/>
<dbReference type="GO" id="GO:0003964">
    <property type="term" value="F:RNA-directed DNA polymerase activity"/>
    <property type="evidence" value="ECO:0007669"/>
    <property type="project" value="UniProtKB-KW"/>
</dbReference>
<dbReference type="PANTHER" id="PTHR37984:SF5">
    <property type="entry name" value="PROTEIN NYNRIN-LIKE"/>
    <property type="match status" value="1"/>
</dbReference>
<keyword evidence="4" id="KW-0255">Endonuclease</keyword>
<comment type="caution">
    <text evidence="8">The sequence shown here is derived from an EMBL/GenBank/DDBJ whole genome shotgun (WGS) entry which is preliminary data.</text>
</comment>
<evidence type="ECO:0000256" key="5">
    <source>
        <dbReference type="ARBA" id="ARBA00022801"/>
    </source>
</evidence>
<feature type="non-terminal residue" evidence="8">
    <location>
        <position position="393"/>
    </location>
</feature>
<evidence type="ECO:0000256" key="6">
    <source>
        <dbReference type="ARBA" id="ARBA00022918"/>
    </source>
</evidence>
<dbReference type="Pfam" id="PF17917">
    <property type="entry name" value="RT_RNaseH"/>
    <property type="match status" value="1"/>
</dbReference>
<feature type="domain" description="Reverse transcriptase RNase H-like" evidence="7">
    <location>
        <begin position="52"/>
        <end position="155"/>
    </location>
</feature>
<evidence type="ECO:0000259" key="7">
    <source>
        <dbReference type="Pfam" id="PF17917"/>
    </source>
</evidence>
<proteinExistence type="predicted"/>
<dbReference type="InterPro" id="IPR050951">
    <property type="entry name" value="Retrovirus_Pol_polyprotein"/>
</dbReference>
<gene>
    <name evidence="8" type="ORF">DERYTH_LOCUS14260</name>
</gene>